<dbReference type="PANTHER" id="PTHR40254">
    <property type="entry name" value="BLR0577 PROTEIN"/>
    <property type="match status" value="1"/>
</dbReference>
<comment type="caution">
    <text evidence="2">The sequence shown here is derived from an EMBL/GenBank/DDBJ whole genome shotgun (WGS) entry which is preliminary data.</text>
</comment>
<dbReference type="Pfam" id="PF13454">
    <property type="entry name" value="NAD_binding_9"/>
    <property type="match status" value="1"/>
</dbReference>
<dbReference type="InterPro" id="IPR038732">
    <property type="entry name" value="HpyO/CreE_NAD-binding"/>
</dbReference>
<evidence type="ECO:0000313" key="3">
    <source>
        <dbReference type="Proteomes" id="UP001551584"/>
    </source>
</evidence>
<dbReference type="SUPFAM" id="SSF51971">
    <property type="entry name" value="Nucleotide-binding domain"/>
    <property type="match status" value="1"/>
</dbReference>
<protein>
    <submittedName>
        <fullName evidence="2">FAD/NAD(P)-binding protein</fullName>
    </submittedName>
</protein>
<evidence type="ECO:0000259" key="1">
    <source>
        <dbReference type="Pfam" id="PF13454"/>
    </source>
</evidence>
<name>A0ABV3EQN2_9ACTN</name>
<reference evidence="2 3" key="1">
    <citation type="submission" date="2024-06" db="EMBL/GenBank/DDBJ databases">
        <title>The Natural Products Discovery Center: Release of the First 8490 Sequenced Strains for Exploring Actinobacteria Biosynthetic Diversity.</title>
        <authorList>
            <person name="Kalkreuter E."/>
            <person name="Kautsar S.A."/>
            <person name="Yang D."/>
            <person name="Bader C.D."/>
            <person name="Teijaro C.N."/>
            <person name="Fluegel L."/>
            <person name="Davis C.M."/>
            <person name="Simpson J.R."/>
            <person name="Lauterbach L."/>
            <person name="Steele A.D."/>
            <person name="Gui C."/>
            <person name="Meng S."/>
            <person name="Li G."/>
            <person name="Viehrig K."/>
            <person name="Ye F."/>
            <person name="Su P."/>
            <person name="Kiefer A.F."/>
            <person name="Nichols A."/>
            <person name="Cepeda A.J."/>
            <person name="Yan W."/>
            <person name="Fan B."/>
            <person name="Jiang Y."/>
            <person name="Adhikari A."/>
            <person name="Zheng C.-J."/>
            <person name="Schuster L."/>
            <person name="Cowan T.M."/>
            <person name="Smanski M.J."/>
            <person name="Chevrette M.G."/>
            <person name="De Carvalho L.P.S."/>
            <person name="Shen B."/>
        </authorList>
    </citation>
    <scope>NUCLEOTIDE SEQUENCE [LARGE SCALE GENOMIC DNA]</scope>
    <source>
        <strain evidence="2 3">NPDC048117</strain>
    </source>
</reference>
<proteinExistence type="predicted"/>
<evidence type="ECO:0000313" key="2">
    <source>
        <dbReference type="EMBL" id="MEU9578528.1"/>
    </source>
</evidence>
<sequence>MTAMPLTSDPPGSSATSRAAATARVAVIGAGPTGVGVAERLLANAPLVAPGLPVEVVLVDPHPAGPGRVWRAGQSPLMRMNSFAKDVTLFPGASVRCDGPPRPGPSLASWAADTAAGTLPPVDPRLGPDVRETGPDSFATRRLQGAYLSWFLREVTRQAPPGVRVSVRGGRAVALTGAPDGRQRVHLEDGPPLDAHAVVLALGHLDARPRGEEAAAAAFAARHGLTYLPPGFVADADLSAVPPGADVLVRGMGLAFFDLMALLTQGRGGRYTRDGGGGLRYVPSGREPRLLVGSRRGLPYRCKPTRAPVLGLPRELRYFPRAAERLLAHDGSVDFRHDLWPVVVKDLSHAYYRELFAARPQCTAMPWEEFEERHAAATLQELDGLAGKAVPDPAHRFDLDDLRAPLRHAVLPSAEAFRAHFAGLLERELRRCADPARSADTAVYGALLLLFDRLPRLRGRLDPRSEAEELDGTWLSLFNLVASGPPAFRVEELLALCRAGVVRPLGPMTGVRFDEPAGLYRAGGANFPGEYAATVLVDARVPGPTVTGTADPLLASLHAAGAVSEEVLSDPATGYRAATGRIAVDERGRLLGADGRAHPARYALGWNTSLRGARAFAIPGTDAATFRHGDRVARAVLAGLPGRPPELPPN</sequence>
<feature type="domain" description="FAD-dependent urate hydroxylase HpyO/Asp monooxygenase CreE-like FAD/NAD(P)-binding" evidence="1">
    <location>
        <begin position="26"/>
        <end position="204"/>
    </location>
</feature>
<keyword evidence="3" id="KW-1185">Reference proteome</keyword>
<dbReference type="EMBL" id="JBEZNA010000029">
    <property type="protein sequence ID" value="MEU9578528.1"/>
    <property type="molecule type" value="Genomic_DNA"/>
</dbReference>
<dbReference type="RefSeq" id="WP_359272659.1">
    <property type="nucleotide sequence ID" value="NZ_JBEZNA010000029.1"/>
</dbReference>
<dbReference type="PANTHER" id="PTHR40254:SF1">
    <property type="entry name" value="BLR0577 PROTEIN"/>
    <property type="match status" value="1"/>
</dbReference>
<organism evidence="2 3">
    <name type="scientific">Streptomyces chilikensis</name>
    <dbReference type="NCBI Taxonomy" id="1194079"/>
    <lineage>
        <taxon>Bacteria</taxon>
        <taxon>Bacillati</taxon>
        <taxon>Actinomycetota</taxon>
        <taxon>Actinomycetes</taxon>
        <taxon>Kitasatosporales</taxon>
        <taxon>Streptomycetaceae</taxon>
        <taxon>Streptomyces</taxon>
    </lineage>
</organism>
<gene>
    <name evidence="2" type="ORF">AB0D95_14920</name>
</gene>
<accession>A0ABV3EQN2</accession>
<dbReference type="InterPro" id="IPR052189">
    <property type="entry name" value="L-asp_N-monooxygenase_NS-form"/>
</dbReference>
<dbReference type="Proteomes" id="UP001551584">
    <property type="component" value="Unassembled WGS sequence"/>
</dbReference>